<evidence type="ECO:0000313" key="2">
    <source>
        <dbReference type="EMBL" id="SPK77061.1"/>
    </source>
</evidence>
<dbReference type="Proteomes" id="UP000256805">
    <property type="component" value="Unassembled WGS sequence"/>
</dbReference>
<dbReference type="Proteomes" id="UP000255505">
    <property type="component" value="Unassembled WGS sequence"/>
</dbReference>
<proteinExistence type="predicted"/>
<evidence type="ECO:0000313" key="4">
    <source>
        <dbReference type="Proteomes" id="UP000255505"/>
    </source>
</evidence>
<evidence type="ECO:0000313" key="1">
    <source>
        <dbReference type="EMBL" id="SPK70564.1"/>
    </source>
</evidence>
<dbReference type="AlphaFoldDB" id="A0A375I6Z1"/>
<sequence length="60" mass="6670">MSFRLRVSRTRKGLSYRRRGAMAAVGDMKNGAAHWCFQVSVSSYKQGRCQSADGVDSRQG</sequence>
<dbReference type="EMBL" id="OVTA01000037">
    <property type="protein sequence ID" value="SPS00052.1"/>
    <property type="molecule type" value="Genomic_DNA"/>
</dbReference>
<accession>A0A375I6Z1</accession>
<keyword evidence="2" id="KW-0614">Plasmid</keyword>
<dbReference type="EMBL" id="LT991978">
    <property type="protein sequence ID" value="SPK77061.1"/>
    <property type="molecule type" value="Genomic_DNA"/>
</dbReference>
<evidence type="ECO:0000313" key="5">
    <source>
        <dbReference type="Proteomes" id="UP000256805"/>
    </source>
</evidence>
<protein>
    <submittedName>
        <fullName evidence="1">Uncharacterized protein</fullName>
    </submittedName>
</protein>
<dbReference type="EMBL" id="OOEF01000057">
    <property type="protein sequence ID" value="SPK70564.1"/>
    <property type="molecule type" value="Genomic_DNA"/>
</dbReference>
<reference evidence="4 5" key="1">
    <citation type="submission" date="2018-01" db="EMBL/GenBank/DDBJ databases">
        <authorList>
            <person name="Gaut B.S."/>
            <person name="Morton B.R."/>
            <person name="Clegg M.T."/>
            <person name="Duvall M.R."/>
        </authorList>
    </citation>
    <scope>NUCLEOTIDE SEQUENCE [LARGE SCALE GENOMIC DNA]</scope>
    <source>
        <strain evidence="3">Cupriavidus taiwanensis cmp 52</strain>
        <strain evidence="1">Cupriavidus taiwanensis LMG 19425</strain>
        <plasmid evidence="4">Plasmid iii</plasmid>
    </source>
</reference>
<organism evidence="1 4">
    <name type="scientific">Cupriavidus taiwanensis</name>
    <dbReference type="NCBI Taxonomy" id="164546"/>
    <lineage>
        <taxon>Bacteria</taxon>
        <taxon>Pseudomonadati</taxon>
        <taxon>Pseudomonadota</taxon>
        <taxon>Betaproteobacteria</taxon>
        <taxon>Burkholderiales</taxon>
        <taxon>Burkholderiaceae</taxon>
        <taxon>Cupriavidus</taxon>
    </lineage>
</organism>
<name>A0A375I6Z1_9BURK</name>
<dbReference type="Proteomes" id="UP000255505">
    <property type="component" value="Plasmid III"/>
</dbReference>
<geneLocation type="plasmid" evidence="2">
    <name>III</name>
</geneLocation>
<evidence type="ECO:0000313" key="3">
    <source>
        <dbReference type="EMBL" id="SPS00052.1"/>
    </source>
</evidence>
<gene>
    <name evidence="3" type="ORF">CBM2634_B140064</name>
    <name evidence="2" type="ORF">CT19425_P20033</name>
    <name evidence="1" type="ORF">CT19425_U600058</name>
</gene>